<feature type="non-terminal residue" evidence="2">
    <location>
        <position position="123"/>
    </location>
</feature>
<evidence type="ECO:0000313" key="2">
    <source>
        <dbReference type="EMBL" id="MCI04723.1"/>
    </source>
</evidence>
<reference evidence="2 3" key="1">
    <citation type="journal article" date="2018" name="Front. Plant Sci.">
        <title>Red Clover (Trifolium pratense) and Zigzag Clover (T. medium) - A Picture of Genomic Similarities and Differences.</title>
        <authorList>
            <person name="Dluhosova J."/>
            <person name="Istvanek J."/>
            <person name="Nedelnik J."/>
            <person name="Repkova J."/>
        </authorList>
    </citation>
    <scope>NUCLEOTIDE SEQUENCE [LARGE SCALE GENOMIC DNA]</scope>
    <source>
        <strain evidence="3">cv. 10/8</strain>
        <tissue evidence="2">Leaf</tissue>
    </source>
</reference>
<organism evidence="2 3">
    <name type="scientific">Trifolium medium</name>
    <dbReference type="NCBI Taxonomy" id="97028"/>
    <lineage>
        <taxon>Eukaryota</taxon>
        <taxon>Viridiplantae</taxon>
        <taxon>Streptophyta</taxon>
        <taxon>Embryophyta</taxon>
        <taxon>Tracheophyta</taxon>
        <taxon>Spermatophyta</taxon>
        <taxon>Magnoliopsida</taxon>
        <taxon>eudicotyledons</taxon>
        <taxon>Gunneridae</taxon>
        <taxon>Pentapetalae</taxon>
        <taxon>rosids</taxon>
        <taxon>fabids</taxon>
        <taxon>Fabales</taxon>
        <taxon>Fabaceae</taxon>
        <taxon>Papilionoideae</taxon>
        <taxon>50 kb inversion clade</taxon>
        <taxon>NPAAA clade</taxon>
        <taxon>Hologalegina</taxon>
        <taxon>IRL clade</taxon>
        <taxon>Trifolieae</taxon>
        <taxon>Trifolium</taxon>
    </lineage>
</organism>
<sequence length="123" mass="13141">MFGGENFCEKAASYFIGKCGHAQTKQGDTKAKETNNSVEEINTASNGGVECGSPEKYQRPNSIRTPLLAVPFETTNETTFNAGVESASPKHFMADAVAKTTPVVVPSQTTGKKTKKPVNEVMP</sequence>
<evidence type="ECO:0000313" key="3">
    <source>
        <dbReference type="Proteomes" id="UP000265520"/>
    </source>
</evidence>
<accession>A0A392NY52</accession>
<keyword evidence="3" id="KW-1185">Reference proteome</keyword>
<dbReference type="Proteomes" id="UP000265520">
    <property type="component" value="Unassembled WGS sequence"/>
</dbReference>
<protein>
    <submittedName>
        <fullName evidence="2">B3 domain-containing protein</fullName>
    </submittedName>
</protein>
<feature type="region of interest" description="Disordered" evidence="1">
    <location>
        <begin position="24"/>
        <end position="62"/>
    </location>
</feature>
<feature type="region of interest" description="Disordered" evidence="1">
    <location>
        <begin position="104"/>
        <end position="123"/>
    </location>
</feature>
<evidence type="ECO:0000256" key="1">
    <source>
        <dbReference type="SAM" id="MobiDB-lite"/>
    </source>
</evidence>
<comment type="caution">
    <text evidence="2">The sequence shown here is derived from an EMBL/GenBank/DDBJ whole genome shotgun (WGS) entry which is preliminary data.</text>
</comment>
<proteinExistence type="predicted"/>
<name>A0A392NY52_9FABA</name>
<feature type="compositionally biased region" description="Polar residues" evidence="1">
    <location>
        <begin position="34"/>
        <end position="46"/>
    </location>
</feature>
<dbReference type="EMBL" id="LXQA010056285">
    <property type="protein sequence ID" value="MCI04723.1"/>
    <property type="molecule type" value="Genomic_DNA"/>
</dbReference>
<dbReference type="AlphaFoldDB" id="A0A392NY52"/>